<sequence length="128" mass="15334">MKLNKITEWIKKQITRHKKDKGQVSQEPEQQEEIKERIVADCTVNVDALAEARAKLGQAGYTIGEKKEKQKELSMSNNRRKMKGIPMIRQQQLRRAQRNRRKKTNGWQQLGERKYWNQEENAWYTHKQ</sequence>
<accession>A0A412EM86</accession>
<name>A0A412EM86_9FIRM</name>
<organism evidence="2 3">
    <name type="scientific">Blautia obeum</name>
    <dbReference type="NCBI Taxonomy" id="40520"/>
    <lineage>
        <taxon>Bacteria</taxon>
        <taxon>Bacillati</taxon>
        <taxon>Bacillota</taxon>
        <taxon>Clostridia</taxon>
        <taxon>Lachnospirales</taxon>
        <taxon>Lachnospiraceae</taxon>
        <taxon>Blautia</taxon>
    </lineage>
</organism>
<dbReference type="Proteomes" id="UP000285839">
    <property type="component" value="Unassembled WGS sequence"/>
</dbReference>
<evidence type="ECO:0000313" key="2">
    <source>
        <dbReference type="EMBL" id="RGR45795.1"/>
    </source>
</evidence>
<evidence type="ECO:0000313" key="3">
    <source>
        <dbReference type="Proteomes" id="UP000285839"/>
    </source>
</evidence>
<dbReference type="EMBL" id="QRUH01000017">
    <property type="protein sequence ID" value="RGR45795.1"/>
    <property type="molecule type" value="Genomic_DNA"/>
</dbReference>
<dbReference type="AlphaFoldDB" id="A0A412EM86"/>
<feature type="compositionally biased region" description="Basic residues" evidence="1">
    <location>
        <begin position="95"/>
        <end position="104"/>
    </location>
</feature>
<reference evidence="2 3" key="1">
    <citation type="submission" date="2018-08" db="EMBL/GenBank/DDBJ databases">
        <title>A genome reference for cultivated species of the human gut microbiota.</title>
        <authorList>
            <person name="Zou Y."/>
            <person name="Xue W."/>
            <person name="Luo G."/>
        </authorList>
    </citation>
    <scope>NUCLEOTIDE SEQUENCE [LARGE SCALE GENOMIC DNA]</scope>
    <source>
        <strain evidence="2 3">AF25-21</strain>
    </source>
</reference>
<evidence type="ECO:0000256" key="1">
    <source>
        <dbReference type="SAM" id="MobiDB-lite"/>
    </source>
</evidence>
<comment type="caution">
    <text evidence="2">The sequence shown here is derived from an EMBL/GenBank/DDBJ whole genome shotgun (WGS) entry which is preliminary data.</text>
</comment>
<dbReference type="RefSeq" id="WP_118031686.1">
    <property type="nucleotide sequence ID" value="NZ_QRUH01000017.1"/>
</dbReference>
<feature type="region of interest" description="Disordered" evidence="1">
    <location>
        <begin position="67"/>
        <end position="111"/>
    </location>
</feature>
<proteinExistence type="predicted"/>
<protein>
    <submittedName>
        <fullName evidence="2">Uncharacterized protein</fullName>
    </submittedName>
</protein>
<gene>
    <name evidence="2" type="ORF">DWY46_16550</name>
</gene>